<gene>
    <name evidence="2" type="ORF">SAMN02982929_05464</name>
    <name evidence="3" type="ORF">SAMN05216506_120100</name>
</gene>
<dbReference type="AlphaFoldDB" id="A0A1H6E2N8"/>
<dbReference type="EMBL" id="FOME01000020">
    <property type="protein sequence ID" value="SFF15579.1"/>
    <property type="molecule type" value="Genomic_DNA"/>
</dbReference>
<dbReference type="GO" id="GO:0006508">
    <property type="term" value="P:proteolysis"/>
    <property type="evidence" value="ECO:0007669"/>
    <property type="project" value="InterPro"/>
</dbReference>
<accession>A0A1I2GER1</accession>
<keyword evidence="4" id="KW-1185">Reference proteome</keyword>
<dbReference type="EMBL" id="FNVB01000008">
    <property type="protein sequence ID" value="SEG91453.1"/>
    <property type="molecule type" value="Genomic_DNA"/>
</dbReference>
<sequence length="321" mass="34180">MSTASTYDPGMSDARETERLAALSALIGWADRRERFAEERADLVAAAWRSGSRNVAELARLARVSRDTIYADLKARNIDTSARAQDPVSTAVPGAPLQAESVRPLAQLVDAVARPAYGRAPDDGLAQITASAGRALQAVADALDPPTDQGPGWTRTELMHGLADTGASITRAAHRELAASQDPDELAERTDHLHRSALHRGRDAAAERADVVVALPTGESITVRLGRDHGWTTLSGDSPLLTGEIDGLDHLEVQHALAVLSRVITRKLDEAAFVETREDALPGGPPVRQRIIPSNEDQPPAGRIREVDGTAIGSVSPGQRP</sequence>
<dbReference type="InterPro" id="IPR001969">
    <property type="entry name" value="Aspartic_peptidase_AS"/>
</dbReference>
<accession>A0A1H6E2N8</accession>
<name>A0A1H6E2N8_9PSEU</name>
<evidence type="ECO:0000256" key="1">
    <source>
        <dbReference type="SAM" id="MobiDB-lite"/>
    </source>
</evidence>
<dbReference type="GO" id="GO:0004190">
    <property type="term" value="F:aspartic-type endopeptidase activity"/>
    <property type="evidence" value="ECO:0007669"/>
    <property type="project" value="InterPro"/>
</dbReference>
<organism evidence="2 5">
    <name type="scientific">Saccharopolyspora kobensis</name>
    <dbReference type="NCBI Taxonomy" id="146035"/>
    <lineage>
        <taxon>Bacteria</taxon>
        <taxon>Bacillati</taxon>
        <taxon>Actinomycetota</taxon>
        <taxon>Actinomycetes</taxon>
        <taxon>Pseudonocardiales</taxon>
        <taxon>Pseudonocardiaceae</taxon>
        <taxon>Saccharopolyspora</taxon>
    </lineage>
</organism>
<protein>
    <submittedName>
        <fullName evidence="2">Uncharacterized protein</fullName>
    </submittedName>
</protein>
<evidence type="ECO:0000313" key="4">
    <source>
        <dbReference type="Proteomes" id="UP000199690"/>
    </source>
</evidence>
<proteinExistence type="predicted"/>
<feature type="region of interest" description="Disordered" evidence="1">
    <location>
        <begin position="279"/>
        <end position="321"/>
    </location>
</feature>
<dbReference type="Proteomes" id="UP000199690">
    <property type="component" value="Unassembled WGS sequence"/>
</dbReference>
<evidence type="ECO:0000313" key="2">
    <source>
        <dbReference type="EMBL" id="SEG91453.1"/>
    </source>
</evidence>
<reference evidence="4 5" key="2">
    <citation type="submission" date="2016-10" db="EMBL/GenBank/DDBJ databases">
        <authorList>
            <person name="Varghese N."/>
            <person name="Submissions S."/>
        </authorList>
    </citation>
    <scope>NUCLEOTIDE SEQUENCE [LARGE SCALE GENOMIC DNA]</scope>
    <source>
        <strain evidence="5">ATCC 20501</strain>
        <strain evidence="3 4">CGMCC 4.3529</strain>
    </source>
</reference>
<reference evidence="2" key="1">
    <citation type="submission" date="2016-10" db="EMBL/GenBank/DDBJ databases">
        <authorList>
            <person name="de Groot N.N."/>
        </authorList>
    </citation>
    <scope>NUCLEOTIDE SEQUENCE [LARGE SCALE GENOMIC DNA]</scope>
    <source>
        <strain evidence="2">ATCC 20501</strain>
    </source>
</reference>
<dbReference type="Proteomes" id="UP000236729">
    <property type="component" value="Unassembled WGS sequence"/>
</dbReference>
<dbReference type="PROSITE" id="PS00141">
    <property type="entry name" value="ASP_PROTEASE"/>
    <property type="match status" value="1"/>
</dbReference>
<evidence type="ECO:0000313" key="3">
    <source>
        <dbReference type="EMBL" id="SFF15579.1"/>
    </source>
</evidence>
<evidence type="ECO:0000313" key="5">
    <source>
        <dbReference type="Proteomes" id="UP000236729"/>
    </source>
</evidence>